<feature type="compositionally biased region" description="Basic and acidic residues" evidence="5">
    <location>
        <begin position="239"/>
        <end position="257"/>
    </location>
</feature>
<protein>
    <submittedName>
        <fullName evidence="7">Predicted metal-dependent hydrolase, contains AlaS domain</fullName>
    </submittedName>
</protein>
<dbReference type="GO" id="GO:0005524">
    <property type="term" value="F:ATP binding"/>
    <property type="evidence" value="ECO:0007669"/>
    <property type="project" value="InterPro"/>
</dbReference>
<dbReference type="AlphaFoldDB" id="A0A0F7SJQ5"/>
<feature type="domain" description="Threonyl/alanyl tRNA synthetase SAD" evidence="6">
    <location>
        <begin position="264"/>
        <end position="308"/>
    </location>
</feature>
<comment type="cofactor">
    <cofactor evidence="1">
        <name>Zn(2+)</name>
        <dbReference type="ChEBI" id="CHEBI:29105"/>
    </cofactor>
</comment>
<dbReference type="SUPFAM" id="SSF50447">
    <property type="entry name" value="Translation proteins"/>
    <property type="match status" value="1"/>
</dbReference>
<organism evidence="7">
    <name type="scientific">Phaffia rhodozyma</name>
    <name type="common">Yeast</name>
    <name type="synonym">Xanthophyllomyces dendrorhous</name>
    <dbReference type="NCBI Taxonomy" id="264483"/>
    <lineage>
        <taxon>Eukaryota</taxon>
        <taxon>Fungi</taxon>
        <taxon>Dikarya</taxon>
        <taxon>Basidiomycota</taxon>
        <taxon>Agaricomycotina</taxon>
        <taxon>Tremellomycetes</taxon>
        <taxon>Cystofilobasidiales</taxon>
        <taxon>Mrakiaceae</taxon>
        <taxon>Phaffia</taxon>
    </lineage>
</organism>
<dbReference type="PANTHER" id="PTHR43462">
    <property type="entry name" value="ALANYL-TRNA EDITING PROTEIN"/>
    <property type="match status" value="1"/>
</dbReference>
<dbReference type="GO" id="GO:0046872">
    <property type="term" value="F:metal ion binding"/>
    <property type="evidence" value="ECO:0007669"/>
    <property type="project" value="UniProtKB-KW"/>
</dbReference>
<comment type="similarity">
    <text evidence="2">Belongs to the class-II aminoacyl-tRNA synthetase family. Alax-L subfamily.</text>
</comment>
<feature type="region of interest" description="Disordered" evidence="5">
    <location>
        <begin position="237"/>
        <end position="257"/>
    </location>
</feature>
<dbReference type="PANTHER" id="PTHR43462:SF1">
    <property type="entry name" value="ALANYL-TRNA EDITING PROTEIN AARSD1"/>
    <property type="match status" value="1"/>
</dbReference>
<dbReference type="EMBL" id="LN483249">
    <property type="protein sequence ID" value="CDZ97893.1"/>
    <property type="molecule type" value="Genomic_DNA"/>
</dbReference>
<sequence length="498" mass="54284">MTTAPPPYQPNGGAVTPDDYIKYQPSIQLPLGDHRHVGLLACQRDPLLQRLSTEIFSSNLFVLPPPTKGTKSAKTRKAATETPSLSPTSDTKIYEIECLDTCLFPEGGGQPSDSGVMIVENGLELKVAHVLRKGRKAIHFVEVPEGKQLLIGAGSKVELRVDWQRRMDLMTTHTSQHLLSSLLDAISIPTLSWSLTPYPNPCYIEIPRAPTLEEITQIELRANELIREATKVWVEVEDQNQKQETEEARKSSKSMPKDYEGGVVRTVVIDGVDRNPCCGTHVPYLSLLQSLHIIPTTTPHSSTTRRLYFLTSARLTLYIQKSTLLLSSLSTVLGGASAETLPARVEALVESSKSTDKALKSIKNELAGLIAKDIKADRKGEGEWIKVVHREANEGTTGLDFLGAVSTAIWDDLTKGEKGLLILSAMPTPFVATSTSTLHLSGTPELVSAFGEAIKQVDIFKGRIKGGGAKGRWQAKVEGKLGEEEVAVLNNAALSLRK</sequence>
<feature type="region of interest" description="Disordered" evidence="5">
    <location>
        <begin position="66"/>
        <end position="88"/>
    </location>
</feature>
<dbReference type="Gene3D" id="3.30.980.10">
    <property type="entry name" value="Threonyl-trna Synthetase, Chain A, domain 2"/>
    <property type="match status" value="1"/>
</dbReference>
<dbReference type="SMART" id="SM00863">
    <property type="entry name" value="tRNA_SAD"/>
    <property type="match status" value="1"/>
</dbReference>
<evidence type="ECO:0000256" key="2">
    <source>
        <dbReference type="ARBA" id="ARBA00008429"/>
    </source>
</evidence>
<dbReference type="InterPro" id="IPR051335">
    <property type="entry name" value="Alanyl-tRNA_Editing_Enzymes"/>
</dbReference>
<dbReference type="InterPro" id="IPR012947">
    <property type="entry name" value="tRNA_SAD"/>
</dbReference>
<evidence type="ECO:0000313" key="7">
    <source>
        <dbReference type="EMBL" id="CDZ97893.1"/>
    </source>
</evidence>
<evidence type="ECO:0000256" key="3">
    <source>
        <dbReference type="ARBA" id="ARBA00022723"/>
    </source>
</evidence>
<dbReference type="GO" id="GO:0002196">
    <property type="term" value="F:Ser-tRNA(Ala) deacylase activity"/>
    <property type="evidence" value="ECO:0007669"/>
    <property type="project" value="TreeGrafter"/>
</dbReference>
<accession>A0A0F7SJQ5</accession>
<keyword evidence="4" id="KW-0862">Zinc</keyword>
<name>A0A0F7SJQ5_PHARH</name>
<dbReference type="GO" id="GO:0043039">
    <property type="term" value="P:tRNA aminoacylation"/>
    <property type="evidence" value="ECO:0007669"/>
    <property type="project" value="InterPro"/>
</dbReference>
<dbReference type="SUPFAM" id="SSF55186">
    <property type="entry name" value="ThrRS/AlaRS common domain"/>
    <property type="match status" value="1"/>
</dbReference>
<evidence type="ECO:0000259" key="6">
    <source>
        <dbReference type="SMART" id="SM00863"/>
    </source>
</evidence>
<keyword evidence="7" id="KW-0378">Hydrolase</keyword>
<evidence type="ECO:0000256" key="5">
    <source>
        <dbReference type="SAM" id="MobiDB-lite"/>
    </source>
</evidence>
<evidence type="ECO:0000256" key="1">
    <source>
        <dbReference type="ARBA" id="ARBA00001947"/>
    </source>
</evidence>
<dbReference type="InterPro" id="IPR018163">
    <property type="entry name" value="Thr/Ala-tRNA-synth_IIc_edit"/>
</dbReference>
<dbReference type="Gene3D" id="2.40.30.130">
    <property type="match status" value="1"/>
</dbReference>
<dbReference type="GO" id="GO:0004812">
    <property type="term" value="F:aminoacyl-tRNA ligase activity"/>
    <property type="evidence" value="ECO:0007669"/>
    <property type="project" value="InterPro"/>
</dbReference>
<proteinExistence type="inferred from homology"/>
<evidence type="ECO:0000256" key="4">
    <source>
        <dbReference type="ARBA" id="ARBA00022833"/>
    </source>
</evidence>
<dbReference type="InterPro" id="IPR009000">
    <property type="entry name" value="Transl_B-barrel_sf"/>
</dbReference>
<reference evidence="7" key="1">
    <citation type="submission" date="2014-08" db="EMBL/GenBank/DDBJ databases">
        <authorList>
            <person name="Sharma Rahul"/>
            <person name="Thines Marco"/>
        </authorList>
    </citation>
    <scope>NUCLEOTIDE SEQUENCE</scope>
</reference>
<keyword evidence="3" id="KW-0479">Metal-binding</keyword>